<protein>
    <submittedName>
        <fullName evidence="1">Uncharacterized protein</fullName>
    </submittedName>
</protein>
<dbReference type="EMBL" id="LAZR01028467">
    <property type="protein sequence ID" value="KKL62509.1"/>
    <property type="molecule type" value="Genomic_DNA"/>
</dbReference>
<comment type="caution">
    <text evidence="1">The sequence shown here is derived from an EMBL/GenBank/DDBJ whole genome shotgun (WGS) entry which is preliminary data.</text>
</comment>
<evidence type="ECO:0000313" key="1">
    <source>
        <dbReference type="EMBL" id="KKL62509.1"/>
    </source>
</evidence>
<proteinExistence type="predicted"/>
<reference evidence="1" key="1">
    <citation type="journal article" date="2015" name="Nature">
        <title>Complex archaea that bridge the gap between prokaryotes and eukaryotes.</title>
        <authorList>
            <person name="Spang A."/>
            <person name="Saw J.H."/>
            <person name="Jorgensen S.L."/>
            <person name="Zaremba-Niedzwiedzka K."/>
            <person name="Martijn J."/>
            <person name="Lind A.E."/>
            <person name="van Eijk R."/>
            <person name="Schleper C."/>
            <person name="Guy L."/>
            <person name="Ettema T.J."/>
        </authorList>
    </citation>
    <scope>NUCLEOTIDE SEQUENCE</scope>
</reference>
<organism evidence="1">
    <name type="scientific">marine sediment metagenome</name>
    <dbReference type="NCBI Taxonomy" id="412755"/>
    <lineage>
        <taxon>unclassified sequences</taxon>
        <taxon>metagenomes</taxon>
        <taxon>ecological metagenomes</taxon>
    </lineage>
</organism>
<dbReference type="AlphaFoldDB" id="A0A0F9DLE9"/>
<accession>A0A0F9DLE9</accession>
<sequence>MPPQNPLTEQDLEDLNKALDDSRDADSLIQQAQQAGLDVEAFRVRNREARERLGRIKQTFFPGK</sequence>
<name>A0A0F9DLE9_9ZZZZ</name>
<gene>
    <name evidence="1" type="ORF">LCGC14_2184540</name>
</gene>